<dbReference type="PRINTS" id="PR00455">
    <property type="entry name" value="HTHTETR"/>
</dbReference>
<feature type="domain" description="HTH tetR-type" evidence="5">
    <location>
        <begin position="1"/>
        <end position="61"/>
    </location>
</feature>
<evidence type="ECO:0000313" key="7">
    <source>
        <dbReference type="Proteomes" id="UP000295783"/>
    </source>
</evidence>
<feature type="DNA-binding region" description="H-T-H motif" evidence="4">
    <location>
        <begin position="24"/>
        <end position="43"/>
    </location>
</feature>
<dbReference type="Gene3D" id="1.10.357.10">
    <property type="entry name" value="Tetracycline Repressor, domain 2"/>
    <property type="match status" value="1"/>
</dbReference>
<keyword evidence="1" id="KW-0805">Transcription regulation</keyword>
<dbReference type="RefSeq" id="WP_133614729.1">
    <property type="nucleotide sequence ID" value="NZ_SNYW01000012.1"/>
</dbReference>
<dbReference type="PANTHER" id="PTHR30055:SF234">
    <property type="entry name" value="HTH-TYPE TRANSCRIPTIONAL REGULATOR BETI"/>
    <property type="match status" value="1"/>
</dbReference>
<evidence type="ECO:0000313" key="6">
    <source>
        <dbReference type="EMBL" id="TDQ78815.1"/>
    </source>
</evidence>
<evidence type="ECO:0000259" key="5">
    <source>
        <dbReference type="PROSITE" id="PS50977"/>
    </source>
</evidence>
<protein>
    <submittedName>
        <fullName evidence="6">TetR family transcriptional regulator</fullName>
    </submittedName>
</protein>
<dbReference type="GO" id="GO:0003700">
    <property type="term" value="F:DNA-binding transcription factor activity"/>
    <property type="evidence" value="ECO:0007669"/>
    <property type="project" value="TreeGrafter"/>
</dbReference>
<dbReference type="SUPFAM" id="SSF46689">
    <property type="entry name" value="Homeodomain-like"/>
    <property type="match status" value="1"/>
</dbReference>
<dbReference type="InterPro" id="IPR050109">
    <property type="entry name" value="HTH-type_TetR-like_transc_reg"/>
</dbReference>
<keyword evidence="3" id="KW-0804">Transcription</keyword>
<evidence type="ECO:0000256" key="1">
    <source>
        <dbReference type="ARBA" id="ARBA00023015"/>
    </source>
</evidence>
<sequence length="185" mass="19880">MSTRDHIINSALAVVRAQGVASLTLDEAARAAGISKGGVLYHFKTKEALIQGMVAHLSDKCVQLQQRHYDVLPQGPNKWARALVATAFDAEAPTSDPAGCALLAAIATNPSLLEPLEGTISEGFRRLTEDSDDPDMALLVALAMDGLWLHRLVGSPIMNDSTRDRVRERALALLSGVEAKEQEKV</sequence>
<dbReference type="PROSITE" id="PS50977">
    <property type="entry name" value="HTH_TETR_2"/>
    <property type="match status" value="1"/>
</dbReference>
<evidence type="ECO:0000256" key="2">
    <source>
        <dbReference type="ARBA" id="ARBA00023125"/>
    </source>
</evidence>
<comment type="caution">
    <text evidence="6">The sequence shown here is derived from an EMBL/GenBank/DDBJ whole genome shotgun (WGS) entry which is preliminary data.</text>
</comment>
<dbReference type="SUPFAM" id="SSF48498">
    <property type="entry name" value="Tetracyclin repressor-like, C-terminal domain"/>
    <property type="match status" value="1"/>
</dbReference>
<dbReference type="InterPro" id="IPR009057">
    <property type="entry name" value="Homeodomain-like_sf"/>
</dbReference>
<dbReference type="EMBL" id="SNYW01000012">
    <property type="protein sequence ID" value="TDQ78815.1"/>
    <property type="molecule type" value="Genomic_DNA"/>
</dbReference>
<name>A0A4V3DE15_9PROT</name>
<dbReference type="InterPro" id="IPR036271">
    <property type="entry name" value="Tet_transcr_reg_TetR-rel_C_sf"/>
</dbReference>
<organism evidence="6 7">
    <name type="scientific">Dongia mobilis</name>
    <dbReference type="NCBI Taxonomy" id="578943"/>
    <lineage>
        <taxon>Bacteria</taxon>
        <taxon>Pseudomonadati</taxon>
        <taxon>Pseudomonadota</taxon>
        <taxon>Alphaproteobacteria</taxon>
        <taxon>Rhodospirillales</taxon>
        <taxon>Dongiaceae</taxon>
        <taxon>Dongia</taxon>
    </lineage>
</organism>
<dbReference type="Proteomes" id="UP000295783">
    <property type="component" value="Unassembled WGS sequence"/>
</dbReference>
<keyword evidence="2 4" id="KW-0238">DNA-binding</keyword>
<dbReference type="PANTHER" id="PTHR30055">
    <property type="entry name" value="HTH-TYPE TRANSCRIPTIONAL REGULATOR RUTR"/>
    <property type="match status" value="1"/>
</dbReference>
<accession>A0A4V3DE15</accession>
<dbReference type="Pfam" id="PF00440">
    <property type="entry name" value="TetR_N"/>
    <property type="match status" value="1"/>
</dbReference>
<evidence type="ECO:0000256" key="3">
    <source>
        <dbReference type="ARBA" id="ARBA00023163"/>
    </source>
</evidence>
<evidence type="ECO:0000256" key="4">
    <source>
        <dbReference type="PROSITE-ProRule" id="PRU00335"/>
    </source>
</evidence>
<dbReference type="Pfam" id="PF17937">
    <property type="entry name" value="TetR_C_28"/>
    <property type="match status" value="1"/>
</dbReference>
<dbReference type="InterPro" id="IPR041479">
    <property type="entry name" value="TetR_CgmR_C"/>
</dbReference>
<dbReference type="OrthoDB" id="9809772at2"/>
<dbReference type="InterPro" id="IPR001647">
    <property type="entry name" value="HTH_TetR"/>
</dbReference>
<keyword evidence="7" id="KW-1185">Reference proteome</keyword>
<proteinExistence type="predicted"/>
<dbReference type="AlphaFoldDB" id="A0A4V3DE15"/>
<reference evidence="6 7" key="1">
    <citation type="submission" date="2019-03" db="EMBL/GenBank/DDBJ databases">
        <title>Genomic Encyclopedia of Type Strains, Phase III (KMG-III): the genomes of soil and plant-associated and newly described type strains.</title>
        <authorList>
            <person name="Whitman W."/>
        </authorList>
    </citation>
    <scope>NUCLEOTIDE SEQUENCE [LARGE SCALE GENOMIC DNA]</scope>
    <source>
        <strain evidence="6 7">CGMCC 1.7660</strain>
    </source>
</reference>
<dbReference type="GO" id="GO:0000976">
    <property type="term" value="F:transcription cis-regulatory region binding"/>
    <property type="evidence" value="ECO:0007669"/>
    <property type="project" value="TreeGrafter"/>
</dbReference>
<gene>
    <name evidence="6" type="ORF">A8950_3276</name>
</gene>